<keyword evidence="2" id="KW-1185">Reference proteome</keyword>
<accession>A0AAQ4DZQ0</accession>
<dbReference type="AlphaFoldDB" id="A0AAQ4DZQ0"/>
<protein>
    <submittedName>
        <fullName evidence="1">Uncharacterized protein</fullName>
    </submittedName>
</protein>
<dbReference type="EMBL" id="JARKHS020024745">
    <property type="protein sequence ID" value="KAK8767940.1"/>
    <property type="molecule type" value="Genomic_DNA"/>
</dbReference>
<gene>
    <name evidence="1" type="ORF">V5799_005285</name>
</gene>
<organism evidence="1 2">
    <name type="scientific">Amblyomma americanum</name>
    <name type="common">Lone star tick</name>
    <dbReference type="NCBI Taxonomy" id="6943"/>
    <lineage>
        <taxon>Eukaryota</taxon>
        <taxon>Metazoa</taxon>
        <taxon>Ecdysozoa</taxon>
        <taxon>Arthropoda</taxon>
        <taxon>Chelicerata</taxon>
        <taxon>Arachnida</taxon>
        <taxon>Acari</taxon>
        <taxon>Parasitiformes</taxon>
        <taxon>Ixodida</taxon>
        <taxon>Ixodoidea</taxon>
        <taxon>Ixodidae</taxon>
        <taxon>Amblyomminae</taxon>
        <taxon>Amblyomma</taxon>
    </lineage>
</organism>
<reference evidence="1 2" key="1">
    <citation type="journal article" date="2023" name="Arcadia Sci">
        <title>De novo assembly of a long-read Amblyomma americanum tick genome.</title>
        <authorList>
            <person name="Chou S."/>
            <person name="Poskanzer K.E."/>
            <person name="Rollins M."/>
            <person name="Thuy-Boun P.S."/>
        </authorList>
    </citation>
    <scope>NUCLEOTIDE SEQUENCE [LARGE SCALE GENOMIC DNA]</scope>
    <source>
        <strain evidence="1">F_SG_1</strain>
        <tissue evidence="1">Salivary glands</tissue>
    </source>
</reference>
<name>A0AAQ4DZQ0_AMBAM</name>
<evidence type="ECO:0000313" key="1">
    <source>
        <dbReference type="EMBL" id="KAK8767940.1"/>
    </source>
</evidence>
<sequence length="336" mass="37344">MMHEVVVDFVVDIYTLYNFYLDAEGSMRNASVSHLVGQLCICDGQARSRVSRYSTLDRPEAVRFQDEESKKLSVILVVLWEQYLEAVVGHQELRFVLYEPLQRARTARLCEGYLILNKNAEAVYYDGVVEGRHLSPGRRGRAGFGALADGGQHGAAGAQHPPGERGVQLPPTAPSHLLPVPATVSSLAASGTFRTLPQRQLGLLQNLRHPERHACHNTFLDVLTNICIRRHAGLTHFKNIVLLGASDDYVVPLHSAHIKLVRHITKDTTPLGAAYREMLRNILKPIMDKPDMNLIRLEVHVPFRASLISSNVHVAPLGCEILVQKIATVACARHLF</sequence>
<proteinExistence type="predicted"/>
<dbReference type="Proteomes" id="UP001321473">
    <property type="component" value="Unassembled WGS sequence"/>
</dbReference>
<evidence type="ECO:0000313" key="2">
    <source>
        <dbReference type="Proteomes" id="UP001321473"/>
    </source>
</evidence>
<comment type="caution">
    <text evidence="1">The sequence shown here is derived from an EMBL/GenBank/DDBJ whole genome shotgun (WGS) entry which is preliminary data.</text>
</comment>